<organism evidence="1 2">
    <name type="scientific">Prymnesium parvum</name>
    <name type="common">Toxic golden alga</name>
    <dbReference type="NCBI Taxonomy" id="97485"/>
    <lineage>
        <taxon>Eukaryota</taxon>
        <taxon>Haptista</taxon>
        <taxon>Haptophyta</taxon>
        <taxon>Prymnesiophyceae</taxon>
        <taxon>Prymnesiales</taxon>
        <taxon>Prymnesiaceae</taxon>
        <taxon>Prymnesium</taxon>
    </lineage>
</organism>
<dbReference type="AlphaFoldDB" id="A0AB34ID91"/>
<dbReference type="Proteomes" id="UP001515480">
    <property type="component" value="Unassembled WGS sequence"/>
</dbReference>
<gene>
    <name evidence="1" type="ORF">AB1Y20_014270</name>
</gene>
<dbReference type="InterPro" id="IPR032675">
    <property type="entry name" value="LRR_dom_sf"/>
</dbReference>
<reference evidence="1 2" key="1">
    <citation type="journal article" date="2024" name="Science">
        <title>Giant polyketide synthase enzymes in the biosynthesis of giant marine polyether toxins.</title>
        <authorList>
            <person name="Fallon T.R."/>
            <person name="Shende V.V."/>
            <person name="Wierzbicki I.H."/>
            <person name="Pendleton A.L."/>
            <person name="Watervoot N.F."/>
            <person name="Auber R.P."/>
            <person name="Gonzalez D.J."/>
            <person name="Wisecaver J.H."/>
            <person name="Moore B.S."/>
        </authorList>
    </citation>
    <scope>NUCLEOTIDE SEQUENCE [LARGE SCALE GENOMIC DNA]</scope>
    <source>
        <strain evidence="1 2">12B1</strain>
    </source>
</reference>
<accession>A0AB34ID91</accession>
<sequence>MEATAPATATQLVTQDADLLPLIIAQLDLPTLRHATHVSHAWRAAALRPSLRQWAACSLSAFLALQPPTHAPPWSCVTIARLAAAKPRLRALDLAGCAVGGGGSAAAMCAALPATLQRLEVSAAVSEPAVLLASVLDCVAALPHLRSLGLEGILNQGTIEELVRRKHIVSYAGAARRMPSLEDFSLRLNAFTTRRRDEVTAFLKAQAAQAPRLRRIGCCFTLEELRPLRIHCRVCGQTLYRDLCDYIAHPPQQRHISYEIHTDVPPIDDTVAPHSGHHDRLHCKSNCQGELWLVDAGTDASFSPMHVLGRRFAIACGPARGTYPGLAAAIVQETELELDFMDSS</sequence>
<comment type="caution">
    <text evidence="1">The sequence shown here is derived from an EMBL/GenBank/DDBJ whole genome shotgun (WGS) entry which is preliminary data.</text>
</comment>
<evidence type="ECO:0008006" key="3">
    <source>
        <dbReference type="Google" id="ProtNLM"/>
    </source>
</evidence>
<keyword evidence="2" id="KW-1185">Reference proteome</keyword>
<name>A0AB34ID91_PRYPA</name>
<dbReference type="Gene3D" id="3.80.10.10">
    <property type="entry name" value="Ribonuclease Inhibitor"/>
    <property type="match status" value="1"/>
</dbReference>
<evidence type="ECO:0000313" key="2">
    <source>
        <dbReference type="Proteomes" id="UP001515480"/>
    </source>
</evidence>
<evidence type="ECO:0000313" key="1">
    <source>
        <dbReference type="EMBL" id="KAL1496675.1"/>
    </source>
</evidence>
<protein>
    <recommendedName>
        <fullName evidence="3">F-box domain-containing protein</fullName>
    </recommendedName>
</protein>
<dbReference type="EMBL" id="JBGBPQ010000028">
    <property type="protein sequence ID" value="KAL1496675.1"/>
    <property type="molecule type" value="Genomic_DNA"/>
</dbReference>
<proteinExistence type="predicted"/>